<name>A0AAD6ZAT3_9AGAR</name>
<keyword evidence="2" id="KW-0812">Transmembrane</keyword>
<evidence type="ECO:0000313" key="4">
    <source>
        <dbReference type="Proteomes" id="UP001218218"/>
    </source>
</evidence>
<dbReference type="EMBL" id="JARIHO010000067">
    <property type="protein sequence ID" value="KAJ7314421.1"/>
    <property type="molecule type" value="Genomic_DNA"/>
</dbReference>
<sequence length="292" mass="30602">MEGGHDPNAPEKRRPGVNVPPDVKSWWHATGSTLFANHPPTVTVPPFFFSWWEATGSAFVATKLDPYLPVVTTPAPALTSKPTESSPGANGGAGIPPPPSGVMTLQTSISTPTPLQTPSFSPKPLPKSTSTSSASTVDSSSTSIPTNTTPTFISSSFPISSDAVSPTPTPSSSTPINAASNKKTARIIAGVVVPLVLIFIGVAAFIIYKRRQRARDRREWERTHDAIADAVRQVGGTPAPRLPAWRPPFNDVKAPLEGDTAPLFEKSGDPSLPGPLEHTGGELHSGPASSLV</sequence>
<feature type="region of interest" description="Disordered" evidence="1">
    <location>
        <begin position="256"/>
        <end position="292"/>
    </location>
</feature>
<keyword evidence="2" id="KW-1133">Transmembrane helix</keyword>
<feature type="transmembrane region" description="Helical" evidence="2">
    <location>
        <begin position="187"/>
        <end position="208"/>
    </location>
</feature>
<keyword evidence="4" id="KW-1185">Reference proteome</keyword>
<evidence type="ECO:0000256" key="2">
    <source>
        <dbReference type="SAM" id="Phobius"/>
    </source>
</evidence>
<gene>
    <name evidence="3" type="ORF">DFH08DRAFT_895409</name>
</gene>
<feature type="compositionally biased region" description="Basic and acidic residues" evidence="1">
    <location>
        <begin position="1"/>
        <end position="14"/>
    </location>
</feature>
<dbReference type="AlphaFoldDB" id="A0AAD6ZAT3"/>
<feature type="region of interest" description="Disordered" evidence="1">
    <location>
        <begin position="1"/>
        <end position="21"/>
    </location>
</feature>
<comment type="caution">
    <text evidence="3">The sequence shown here is derived from an EMBL/GenBank/DDBJ whole genome shotgun (WGS) entry which is preliminary data.</text>
</comment>
<evidence type="ECO:0000313" key="3">
    <source>
        <dbReference type="EMBL" id="KAJ7314421.1"/>
    </source>
</evidence>
<reference evidence="3" key="1">
    <citation type="submission" date="2023-03" db="EMBL/GenBank/DDBJ databases">
        <title>Massive genome expansion in bonnet fungi (Mycena s.s.) driven by repeated elements and novel gene families across ecological guilds.</title>
        <authorList>
            <consortium name="Lawrence Berkeley National Laboratory"/>
            <person name="Harder C.B."/>
            <person name="Miyauchi S."/>
            <person name="Viragh M."/>
            <person name="Kuo A."/>
            <person name="Thoen E."/>
            <person name="Andreopoulos B."/>
            <person name="Lu D."/>
            <person name="Skrede I."/>
            <person name="Drula E."/>
            <person name="Henrissat B."/>
            <person name="Morin E."/>
            <person name="Kohler A."/>
            <person name="Barry K."/>
            <person name="LaButti K."/>
            <person name="Morin E."/>
            <person name="Salamov A."/>
            <person name="Lipzen A."/>
            <person name="Mereny Z."/>
            <person name="Hegedus B."/>
            <person name="Baldrian P."/>
            <person name="Stursova M."/>
            <person name="Weitz H."/>
            <person name="Taylor A."/>
            <person name="Grigoriev I.V."/>
            <person name="Nagy L.G."/>
            <person name="Martin F."/>
            <person name="Kauserud H."/>
        </authorList>
    </citation>
    <scope>NUCLEOTIDE SEQUENCE</scope>
    <source>
        <strain evidence="3">CBHHK002</strain>
    </source>
</reference>
<accession>A0AAD6ZAT3</accession>
<keyword evidence="2" id="KW-0472">Membrane</keyword>
<feature type="region of interest" description="Disordered" evidence="1">
    <location>
        <begin position="77"/>
        <end position="179"/>
    </location>
</feature>
<feature type="compositionally biased region" description="Low complexity" evidence="1">
    <location>
        <begin position="117"/>
        <end position="161"/>
    </location>
</feature>
<evidence type="ECO:0000256" key="1">
    <source>
        <dbReference type="SAM" id="MobiDB-lite"/>
    </source>
</evidence>
<proteinExistence type="predicted"/>
<organism evidence="3 4">
    <name type="scientific">Mycena albidolilacea</name>
    <dbReference type="NCBI Taxonomy" id="1033008"/>
    <lineage>
        <taxon>Eukaryota</taxon>
        <taxon>Fungi</taxon>
        <taxon>Dikarya</taxon>
        <taxon>Basidiomycota</taxon>
        <taxon>Agaricomycotina</taxon>
        <taxon>Agaricomycetes</taxon>
        <taxon>Agaricomycetidae</taxon>
        <taxon>Agaricales</taxon>
        <taxon>Marasmiineae</taxon>
        <taxon>Mycenaceae</taxon>
        <taxon>Mycena</taxon>
    </lineage>
</organism>
<dbReference type="Proteomes" id="UP001218218">
    <property type="component" value="Unassembled WGS sequence"/>
</dbReference>
<protein>
    <submittedName>
        <fullName evidence="3">Uncharacterized protein</fullName>
    </submittedName>
</protein>
<feature type="compositionally biased region" description="Polar residues" evidence="1">
    <location>
        <begin position="103"/>
        <end position="116"/>
    </location>
</feature>